<dbReference type="Proteomes" id="UP001499988">
    <property type="component" value="Unassembled WGS sequence"/>
</dbReference>
<evidence type="ECO:0000313" key="1">
    <source>
        <dbReference type="EMBL" id="GAA4877768.1"/>
    </source>
</evidence>
<reference evidence="2" key="1">
    <citation type="journal article" date="2019" name="Int. J. Syst. Evol. Microbiol.">
        <title>The Global Catalogue of Microorganisms (GCM) 10K type strain sequencing project: providing services to taxonomists for standard genome sequencing and annotation.</title>
        <authorList>
            <consortium name="The Broad Institute Genomics Platform"/>
            <consortium name="The Broad Institute Genome Sequencing Center for Infectious Disease"/>
            <person name="Wu L."/>
            <person name="Ma J."/>
        </authorList>
    </citation>
    <scope>NUCLEOTIDE SEQUENCE [LARGE SCALE GENOMIC DNA]</scope>
    <source>
        <strain evidence="2">JCM 18401</strain>
    </source>
</reference>
<name>A0ABP9EIG1_9GAMM</name>
<organism evidence="1 2">
    <name type="scientific">Ferrimonas pelagia</name>
    <dbReference type="NCBI Taxonomy" id="1177826"/>
    <lineage>
        <taxon>Bacteria</taxon>
        <taxon>Pseudomonadati</taxon>
        <taxon>Pseudomonadota</taxon>
        <taxon>Gammaproteobacteria</taxon>
        <taxon>Alteromonadales</taxon>
        <taxon>Ferrimonadaceae</taxon>
        <taxon>Ferrimonas</taxon>
    </lineage>
</organism>
<evidence type="ECO:0000313" key="2">
    <source>
        <dbReference type="Proteomes" id="UP001499988"/>
    </source>
</evidence>
<keyword evidence="2" id="KW-1185">Reference proteome</keyword>
<comment type="caution">
    <text evidence="1">The sequence shown here is derived from an EMBL/GenBank/DDBJ whole genome shotgun (WGS) entry which is preliminary data.</text>
</comment>
<gene>
    <name evidence="1" type="ORF">GCM10023333_08780</name>
</gene>
<protein>
    <submittedName>
        <fullName evidence="1">Uncharacterized protein</fullName>
    </submittedName>
</protein>
<sequence length="112" mass="12674">MIVNALSRNILAILFLTLSFHPRASEQWSGFVQLGHLYPSREGLTFTSSHTDDISTCDNGRRFIILIEHPNYQVMSSTLLTAWLVDANVSLNYKTNIEPLCGVPINRIIVRE</sequence>
<proteinExistence type="predicted"/>
<accession>A0ABP9EIG1</accession>
<dbReference type="EMBL" id="BAABJZ010000011">
    <property type="protein sequence ID" value="GAA4877768.1"/>
    <property type="molecule type" value="Genomic_DNA"/>
</dbReference>